<evidence type="ECO:0000256" key="3">
    <source>
        <dbReference type="ARBA" id="ARBA00022837"/>
    </source>
</evidence>
<gene>
    <name evidence="6" type="ORF">H257_02628</name>
</gene>
<dbReference type="SMART" id="SM00054">
    <property type="entry name" value="EFh"/>
    <property type="match status" value="3"/>
</dbReference>
<dbReference type="InterPro" id="IPR051581">
    <property type="entry name" value="Ca-bind"/>
</dbReference>
<dbReference type="AlphaFoldDB" id="W4H3L6"/>
<sequence>MSGLVGVVGSNCISSKKSRVAMLRHRKLTAKEKLLLAQGGTHTTVLDVLTKKLVAKLEELIPVENERHDRAFRLFTSTDAITPQSFHALLLKFRISANRQQSYALFHKYDVDCRGTLDRTKFLNGVFQFRRKGSAPIPTIVQQRSYDEDRQDEPPTPPKRGIAARPKQPHNVRNSTSVIMSDVITHPPNSHSEQPPPRHKHSTVTDRLAHKPMLTHHHPAREQHETPLGDNIPFEEVVKRIRDKIDQRTSKASDRFRQAFKIFAKASGITMDEFHEGLLQLGFRLSPDQNKQLFNTFDVNQSGDLDLNEFVQGISLDDSSIKYINAHVQRQKREEARRKRYQMAVQSVERAWTIEDMERKLREKIEQHTSKSSDCFRQAFKIFKKSCGIRRQEFHDALAELGLDLNREHTDKLFAKYDIDGSGDIDLPEFVRGVLPADYSGGTWVAEADEMHRIEAESKKLNPDSHLNRVEITNWSLDNIQFKLREKITQKTTRSSDTFRQVYKIFQKSTGITLLEFRQGLLLLGFRLNDAQANGLFNRYDSDHSGTIDLTEFCRHVLPPDYNGDGDHWGHTQDEHKQRAQDAMTYVTMTKNGTVPMATPPNPMREGTPMPSRPNSAPQARPPHSATNGGPSPHHRRHSMKLTPEANVWSADATSPDKATAHAAPSSSRPATARPASARPASARSRQSAENDPQHYLRPSSARSCSSSSSVSYRANPFKSKRRHFFHHHSLWQRKVKFHRAQQQLELQKLQNNPPGSTTAPAPPATQPNELDEYEDIAVIEDDDEDDADEEGGNAFDDDDSPYKELRTPAKPKPRPASARPSSAKATKPPTARPPSASKAPANSRPQTSASTATSSSTASRTSQSPRARRQQQHGSDTTSQSSHETTSTTAEGVHPAKFKPRIYGPGFKKMFLQLAKERLVVHER</sequence>
<reference evidence="6" key="1">
    <citation type="submission" date="2013-12" db="EMBL/GenBank/DDBJ databases">
        <title>The Genome Sequence of Aphanomyces astaci APO3.</title>
        <authorList>
            <consortium name="The Broad Institute Genomics Platform"/>
            <person name="Russ C."/>
            <person name="Tyler B."/>
            <person name="van West P."/>
            <person name="Dieguez-Uribeondo J."/>
            <person name="Young S.K."/>
            <person name="Zeng Q."/>
            <person name="Gargeya S."/>
            <person name="Fitzgerald M."/>
            <person name="Abouelleil A."/>
            <person name="Alvarado L."/>
            <person name="Chapman S.B."/>
            <person name="Gainer-Dewar J."/>
            <person name="Goldberg J."/>
            <person name="Griggs A."/>
            <person name="Gujja S."/>
            <person name="Hansen M."/>
            <person name="Howarth C."/>
            <person name="Imamovic A."/>
            <person name="Ireland A."/>
            <person name="Larimer J."/>
            <person name="McCowan C."/>
            <person name="Murphy C."/>
            <person name="Pearson M."/>
            <person name="Poon T.W."/>
            <person name="Priest M."/>
            <person name="Roberts A."/>
            <person name="Saif S."/>
            <person name="Shea T."/>
            <person name="Sykes S."/>
            <person name="Wortman J."/>
            <person name="Nusbaum C."/>
            <person name="Birren B."/>
        </authorList>
    </citation>
    <scope>NUCLEOTIDE SEQUENCE [LARGE SCALE GENOMIC DNA]</scope>
    <source>
        <strain evidence="6">APO3</strain>
    </source>
</reference>
<dbReference type="RefSeq" id="XP_009824653.1">
    <property type="nucleotide sequence ID" value="XM_009826351.1"/>
</dbReference>
<dbReference type="VEuPathDB" id="FungiDB:H257_02628"/>
<dbReference type="Gene3D" id="1.10.238.10">
    <property type="entry name" value="EF-hand"/>
    <property type="match status" value="3"/>
</dbReference>
<dbReference type="STRING" id="112090.W4H3L6"/>
<dbReference type="PROSITE" id="PS50222">
    <property type="entry name" value="EF_HAND_2"/>
    <property type="match status" value="3"/>
</dbReference>
<dbReference type="Pfam" id="PF13833">
    <property type="entry name" value="EF-hand_8"/>
    <property type="match status" value="2"/>
</dbReference>
<keyword evidence="3" id="KW-0106">Calcium</keyword>
<dbReference type="GeneID" id="20804624"/>
<keyword evidence="2" id="KW-0677">Repeat</keyword>
<feature type="domain" description="EF-hand" evidence="5">
    <location>
        <begin position="405"/>
        <end position="440"/>
    </location>
</feature>
<feature type="compositionally biased region" description="Acidic residues" evidence="4">
    <location>
        <begin position="770"/>
        <end position="800"/>
    </location>
</feature>
<dbReference type="GO" id="GO:0005509">
    <property type="term" value="F:calcium ion binding"/>
    <property type="evidence" value="ECO:0007669"/>
    <property type="project" value="InterPro"/>
</dbReference>
<dbReference type="PROSITE" id="PS00018">
    <property type="entry name" value="EF_HAND_1"/>
    <property type="match status" value="3"/>
</dbReference>
<evidence type="ECO:0000256" key="4">
    <source>
        <dbReference type="SAM" id="MobiDB-lite"/>
    </source>
</evidence>
<keyword evidence="1" id="KW-0479">Metal-binding</keyword>
<evidence type="ECO:0000313" key="6">
    <source>
        <dbReference type="EMBL" id="ETV86181.1"/>
    </source>
</evidence>
<dbReference type="Pfam" id="PF13202">
    <property type="entry name" value="EF-hand_5"/>
    <property type="match status" value="1"/>
</dbReference>
<dbReference type="EMBL" id="KI913117">
    <property type="protein sequence ID" value="ETV86181.1"/>
    <property type="molecule type" value="Genomic_DNA"/>
</dbReference>
<dbReference type="InterPro" id="IPR011992">
    <property type="entry name" value="EF-hand-dom_pair"/>
</dbReference>
<evidence type="ECO:0000256" key="2">
    <source>
        <dbReference type="ARBA" id="ARBA00022737"/>
    </source>
</evidence>
<feature type="region of interest" description="Disordered" evidence="4">
    <location>
        <begin position="138"/>
        <end position="207"/>
    </location>
</feature>
<protein>
    <recommendedName>
        <fullName evidence="5">EF-hand domain-containing protein</fullName>
    </recommendedName>
</protein>
<evidence type="ECO:0000256" key="1">
    <source>
        <dbReference type="ARBA" id="ARBA00022723"/>
    </source>
</evidence>
<feature type="region of interest" description="Disordered" evidence="4">
    <location>
        <begin position="749"/>
        <end position="904"/>
    </location>
</feature>
<feature type="domain" description="EF-hand" evidence="5">
    <location>
        <begin position="528"/>
        <end position="563"/>
    </location>
</feature>
<name>W4H3L6_APHAT</name>
<feature type="region of interest" description="Disordered" evidence="4">
    <location>
        <begin position="592"/>
        <end position="713"/>
    </location>
</feature>
<dbReference type="CDD" id="cd00051">
    <property type="entry name" value="EFh"/>
    <property type="match status" value="3"/>
</dbReference>
<feature type="compositionally biased region" description="Low complexity" evidence="4">
    <location>
        <begin position="700"/>
        <end position="712"/>
    </location>
</feature>
<feature type="compositionally biased region" description="Low complexity" evidence="4">
    <location>
        <begin position="816"/>
        <end position="866"/>
    </location>
</feature>
<organism evidence="6">
    <name type="scientific">Aphanomyces astaci</name>
    <name type="common">Crayfish plague agent</name>
    <dbReference type="NCBI Taxonomy" id="112090"/>
    <lineage>
        <taxon>Eukaryota</taxon>
        <taxon>Sar</taxon>
        <taxon>Stramenopiles</taxon>
        <taxon>Oomycota</taxon>
        <taxon>Saprolegniomycetes</taxon>
        <taxon>Saprolegniales</taxon>
        <taxon>Verrucalvaceae</taxon>
        <taxon>Aphanomyces</taxon>
    </lineage>
</organism>
<dbReference type="SUPFAM" id="SSF47473">
    <property type="entry name" value="EF-hand"/>
    <property type="match status" value="2"/>
</dbReference>
<evidence type="ECO:0000259" key="5">
    <source>
        <dbReference type="PROSITE" id="PS50222"/>
    </source>
</evidence>
<feature type="compositionally biased region" description="Low complexity" evidence="4">
    <location>
        <begin position="661"/>
        <end position="686"/>
    </location>
</feature>
<feature type="compositionally biased region" description="Low complexity" evidence="4">
    <location>
        <begin position="749"/>
        <end position="760"/>
    </location>
</feature>
<proteinExistence type="predicted"/>
<accession>W4H3L6</accession>
<dbReference type="InterPro" id="IPR018247">
    <property type="entry name" value="EF_Hand_1_Ca_BS"/>
</dbReference>
<dbReference type="PANTHER" id="PTHR34524:SF6">
    <property type="entry name" value="CALCYPHOSINE LIKE"/>
    <property type="match status" value="1"/>
</dbReference>
<dbReference type="OrthoDB" id="26525at2759"/>
<dbReference type="InterPro" id="IPR002048">
    <property type="entry name" value="EF_hand_dom"/>
</dbReference>
<dbReference type="PANTHER" id="PTHR34524">
    <property type="entry name" value="CALCYPHOSIN"/>
    <property type="match status" value="1"/>
</dbReference>
<feature type="domain" description="EF-hand" evidence="5">
    <location>
        <begin position="285"/>
        <end position="320"/>
    </location>
</feature>
<feature type="compositionally biased region" description="Low complexity" evidence="4">
    <location>
        <begin position="876"/>
        <end position="890"/>
    </location>
</feature>